<evidence type="ECO:0000256" key="3">
    <source>
        <dbReference type="ARBA" id="ARBA00022729"/>
    </source>
</evidence>
<evidence type="ECO:0000256" key="1">
    <source>
        <dbReference type="ARBA" id="ARBA00004613"/>
    </source>
</evidence>
<keyword evidence="4" id="KW-0677">Repeat</keyword>
<feature type="non-terminal residue" evidence="7">
    <location>
        <position position="77"/>
    </location>
</feature>
<keyword evidence="5" id="KW-1015">Disulfide bond</keyword>
<keyword evidence="6" id="KW-0325">Glycoprotein</keyword>
<evidence type="ECO:0000313" key="8">
    <source>
        <dbReference type="Proteomes" id="UP001266305"/>
    </source>
</evidence>
<keyword evidence="8" id="KW-1185">Reference proteome</keyword>
<keyword evidence="2" id="KW-0964">Secreted</keyword>
<dbReference type="EMBL" id="JASSZA010000010">
    <property type="protein sequence ID" value="KAK2100583.1"/>
    <property type="molecule type" value="Genomic_DNA"/>
</dbReference>
<protein>
    <submittedName>
        <fullName evidence="7">Uncharacterized protein</fullName>
    </submittedName>
</protein>
<dbReference type="InterPro" id="IPR051659">
    <property type="entry name" value="Serine_Protease_S1-Domain"/>
</dbReference>
<organism evidence="7 8">
    <name type="scientific">Saguinus oedipus</name>
    <name type="common">Cotton-top tamarin</name>
    <name type="synonym">Oedipomidas oedipus</name>
    <dbReference type="NCBI Taxonomy" id="9490"/>
    <lineage>
        <taxon>Eukaryota</taxon>
        <taxon>Metazoa</taxon>
        <taxon>Chordata</taxon>
        <taxon>Craniata</taxon>
        <taxon>Vertebrata</taxon>
        <taxon>Euteleostomi</taxon>
        <taxon>Mammalia</taxon>
        <taxon>Eutheria</taxon>
        <taxon>Euarchontoglires</taxon>
        <taxon>Primates</taxon>
        <taxon>Haplorrhini</taxon>
        <taxon>Platyrrhini</taxon>
        <taxon>Cebidae</taxon>
        <taxon>Callitrichinae</taxon>
        <taxon>Saguinus</taxon>
    </lineage>
</organism>
<evidence type="ECO:0000256" key="4">
    <source>
        <dbReference type="ARBA" id="ARBA00022737"/>
    </source>
</evidence>
<evidence type="ECO:0000256" key="6">
    <source>
        <dbReference type="ARBA" id="ARBA00023180"/>
    </source>
</evidence>
<dbReference type="PANTHER" id="PTHR24254">
    <property type="entry name" value="PROTHROMBIN"/>
    <property type="match status" value="1"/>
</dbReference>
<comment type="subcellular location">
    <subcellularLocation>
        <location evidence="1">Secreted</location>
    </subcellularLocation>
</comment>
<reference evidence="7 8" key="1">
    <citation type="submission" date="2023-05" db="EMBL/GenBank/DDBJ databases">
        <title>B98-5 Cell Line De Novo Hybrid Assembly: An Optical Mapping Approach.</title>
        <authorList>
            <person name="Kananen K."/>
            <person name="Auerbach J.A."/>
            <person name="Kautto E."/>
            <person name="Blachly J.S."/>
        </authorList>
    </citation>
    <scope>NUCLEOTIDE SEQUENCE [LARGE SCALE GENOMIC DNA]</scope>
    <source>
        <strain evidence="7">B95-8</strain>
        <tissue evidence="7">Cell line</tissue>
    </source>
</reference>
<sequence length="77" mass="8767">MCRECCEYDQIECVCPGKKEVVGYTIPCCRNEENECDSCLIHPVEKEDQDPETPMTGMSMVTSSSIWQHQGPHWANV</sequence>
<evidence type="ECO:0000256" key="5">
    <source>
        <dbReference type="ARBA" id="ARBA00023157"/>
    </source>
</evidence>
<dbReference type="PANTHER" id="PTHR24254:SF9">
    <property type="entry name" value="INACTIVE SERINE PROTEASE PAMR1"/>
    <property type="match status" value="1"/>
</dbReference>
<name>A0ABQ9UVT4_SAGOE</name>
<gene>
    <name evidence="7" type="ORF">P7K49_021931</name>
</gene>
<proteinExistence type="predicted"/>
<evidence type="ECO:0000256" key="2">
    <source>
        <dbReference type="ARBA" id="ARBA00022525"/>
    </source>
</evidence>
<evidence type="ECO:0000313" key="7">
    <source>
        <dbReference type="EMBL" id="KAK2100583.1"/>
    </source>
</evidence>
<accession>A0ABQ9UVT4</accession>
<comment type="caution">
    <text evidence="7">The sequence shown here is derived from an EMBL/GenBank/DDBJ whole genome shotgun (WGS) entry which is preliminary data.</text>
</comment>
<dbReference type="Proteomes" id="UP001266305">
    <property type="component" value="Unassembled WGS sequence"/>
</dbReference>
<keyword evidence="3" id="KW-0732">Signal</keyword>